<dbReference type="GO" id="GO:0016791">
    <property type="term" value="F:phosphatase activity"/>
    <property type="evidence" value="ECO:0007669"/>
    <property type="project" value="InterPro"/>
</dbReference>
<keyword evidence="4" id="KW-0460">Magnesium</keyword>
<dbReference type="GO" id="GO:0046872">
    <property type="term" value="F:metal ion binding"/>
    <property type="evidence" value="ECO:0007669"/>
    <property type="project" value="UniProtKB-KW"/>
</dbReference>
<feature type="binding site" evidence="4">
    <location>
        <position position="11"/>
    </location>
    <ligand>
        <name>Mg(2+)</name>
        <dbReference type="ChEBI" id="CHEBI:18420"/>
    </ligand>
</feature>
<feature type="binding site" evidence="4">
    <location>
        <position position="109"/>
    </location>
    <ligand>
        <name>Zn(2+)</name>
        <dbReference type="ChEBI" id="CHEBI:29105"/>
    </ligand>
</feature>
<feature type="active site" description="Proton donor" evidence="2">
    <location>
        <position position="13"/>
    </location>
</feature>
<dbReference type="PIRSF" id="PIRSF004682">
    <property type="entry name" value="GmhB"/>
    <property type="match status" value="1"/>
</dbReference>
<dbReference type="EC" id="3.1.3.-" evidence="1"/>
<feature type="binding site" evidence="4">
    <location>
        <position position="136"/>
    </location>
    <ligand>
        <name>Mg(2+)</name>
        <dbReference type="ChEBI" id="CHEBI:18420"/>
    </ligand>
</feature>
<dbReference type="Proteomes" id="UP000198736">
    <property type="component" value="Unassembled WGS sequence"/>
</dbReference>
<dbReference type="RefSeq" id="WP_090901801.1">
    <property type="nucleotide sequence ID" value="NZ_CZPZ01000035.1"/>
</dbReference>
<accession>A0A0S4LPS8</accession>
<dbReference type="NCBIfam" id="TIGR01662">
    <property type="entry name" value="HAD-SF-IIIA"/>
    <property type="match status" value="1"/>
</dbReference>
<dbReference type="STRING" id="1742973.COMA2_80030"/>
<keyword evidence="1 5" id="KW-0378">Hydrolase</keyword>
<evidence type="ECO:0000313" key="5">
    <source>
        <dbReference type="EMBL" id="CUS39516.1"/>
    </source>
</evidence>
<name>A0A0S4LPS8_9BACT</name>
<organism evidence="5 6">
    <name type="scientific">Candidatus Nitrospira nitrificans</name>
    <dbReference type="NCBI Taxonomy" id="1742973"/>
    <lineage>
        <taxon>Bacteria</taxon>
        <taxon>Pseudomonadati</taxon>
        <taxon>Nitrospirota</taxon>
        <taxon>Nitrospiria</taxon>
        <taxon>Nitrospirales</taxon>
        <taxon>Nitrospiraceae</taxon>
        <taxon>Nitrospira</taxon>
    </lineage>
</organism>
<dbReference type="SUPFAM" id="SSF56784">
    <property type="entry name" value="HAD-like"/>
    <property type="match status" value="1"/>
</dbReference>
<dbReference type="Gene3D" id="3.40.50.1000">
    <property type="entry name" value="HAD superfamily/HAD-like"/>
    <property type="match status" value="1"/>
</dbReference>
<sequence length="209" mass="23497">MARTTKAVFLDKDGLLNMNHPCRLREGLGEWLPDTIEGLRLLYLAGYALIVVTQEDEAAPGRFTRDTIFDEEFTFRINLAMLGVPLLNFYHCPHHPQGKMAAFAHECRCRKPHPGLLIHAAVEFNVDLQRSWMIGDVLDVVEAGQLAECRTILLANGQETNWNMTERRWPNFIAANMLEAVSMILLADVDHWLDGSLGARGAEGEEANL</sequence>
<dbReference type="InterPro" id="IPR036412">
    <property type="entry name" value="HAD-like_sf"/>
</dbReference>
<dbReference type="AlphaFoldDB" id="A0A0S4LPS8"/>
<feature type="binding site" evidence="4">
    <location>
        <position position="107"/>
    </location>
    <ligand>
        <name>Zn(2+)</name>
        <dbReference type="ChEBI" id="CHEBI:29105"/>
    </ligand>
</feature>
<evidence type="ECO:0000256" key="4">
    <source>
        <dbReference type="PIRSR" id="PIRSR004682-4"/>
    </source>
</evidence>
<comment type="subcellular location">
    <subcellularLocation>
        <location evidence="1">Cytoplasm</location>
    </subcellularLocation>
</comment>
<proteinExistence type="inferred from homology"/>
<dbReference type="InterPro" id="IPR023214">
    <property type="entry name" value="HAD_sf"/>
</dbReference>
<reference evidence="6" key="1">
    <citation type="submission" date="2015-10" db="EMBL/GenBank/DDBJ databases">
        <authorList>
            <person name="Luecker S."/>
            <person name="Luecker S."/>
        </authorList>
    </citation>
    <scope>NUCLEOTIDE SEQUENCE [LARGE SCALE GENOMIC DNA]</scope>
</reference>
<feature type="site" description="Contributes to substrate recognition" evidence="3">
    <location>
        <position position="110"/>
    </location>
</feature>
<dbReference type="PANTHER" id="PTHR42891">
    <property type="entry name" value="D-GLYCERO-BETA-D-MANNO-HEPTOSE-1,7-BISPHOSPHATE 7-PHOSPHATASE"/>
    <property type="match status" value="1"/>
</dbReference>
<feature type="binding site" evidence="4">
    <location>
        <position position="13"/>
    </location>
    <ligand>
        <name>Mg(2+)</name>
        <dbReference type="ChEBI" id="CHEBI:18420"/>
    </ligand>
</feature>
<dbReference type="InterPro" id="IPR006549">
    <property type="entry name" value="HAD-SF_hydro_IIIA"/>
</dbReference>
<keyword evidence="6" id="KW-1185">Reference proteome</keyword>
<comment type="cofactor">
    <cofactor evidence="4">
        <name>Zn(2+)</name>
        <dbReference type="ChEBI" id="CHEBI:29105"/>
    </cofactor>
</comment>
<evidence type="ECO:0000313" key="6">
    <source>
        <dbReference type="Proteomes" id="UP000198736"/>
    </source>
</evidence>
<dbReference type="OrthoDB" id="9781367at2"/>
<dbReference type="Pfam" id="PF13242">
    <property type="entry name" value="Hydrolase_like"/>
    <property type="match status" value="1"/>
</dbReference>
<comment type="cofactor">
    <cofactor evidence="4">
        <name>Mg(2+)</name>
        <dbReference type="ChEBI" id="CHEBI:18420"/>
    </cofactor>
</comment>
<feature type="active site" description="Nucleophile" evidence="2">
    <location>
        <position position="11"/>
    </location>
</feature>
<gene>
    <name evidence="5" type="primary">gmhB</name>
    <name evidence="5" type="ORF">COMA2_80030</name>
</gene>
<dbReference type="PANTHER" id="PTHR42891:SF1">
    <property type="entry name" value="D-GLYCERO-BETA-D-MANNO-HEPTOSE-1,7-BISPHOSPHATE 7-PHOSPHATASE"/>
    <property type="match status" value="1"/>
</dbReference>
<feature type="binding site" evidence="4">
    <location>
        <position position="94"/>
    </location>
    <ligand>
        <name>Zn(2+)</name>
        <dbReference type="ChEBI" id="CHEBI:29105"/>
    </ligand>
</feature>
<feature type="binding site" evidence="4">
    <location>
        <position position="92"/>
    </location>
    <ligand>
        <name>Zn(2+)</name>
        <dbReference type="ChEBI" id="CHEBI:29105"/>
    </ligand>
</feature>
<evidence type="ECO:0000256" key="1">
    <source>
        <dbReference type="PIRNR" id="PIRNR004682"/>
    </source>
</evidence>
<evidence type="ECO:0000256" key="3">
    <source>
        <dbReference type="PIRSR" id="PIRSR004682-3"/>
    </source>
</evidence>
<keyword evidence="1" id="KW-0119">Carbohydrate metabolism</keyword>
<comment type="similarity">
    <text evidence="1">Belongs to the gmhB family.</text>
</comment>
<dbReference type="InterPro" id="IPR004446">
    <property type="entry name" value="Heptose_bisP_phosphatase"/>
</dbReference>
<protein>
    <recommendedName>
        <fullName evidence="1">D,D-heptose 1,7-bisphosphate phosphatase</fullName>
        <ecNumber evidence="1">3.1.3.-</ecNumber>
    </recommendedName>
</protein>
<keyword evidence="4" id="KW-0479">Metal-binding</keyword>
<evidence type="ECO:0000256" key="2">
    <source>
        <dbReference type="PIRSR" id="PIRSR004682-1"/>
    </source>
</evidence>
<dbReference type="GO" id="GO:0005737">
    <property type="term" value="C:cytoplasm"/>
    <property type="evidence" value="ECO:0007669"/>
    <property type="project" value="UniProtKB-SubCell"/>
</dbReference>
<feature type="site" description="Stabilizes the phosphoryl group" evidence="3">
    <location>
        <position position="53"/>
    </location>
</feature>
<feature type="site" description="Stabilizes the phosphoryl group" evidence="3">
    <location>
        <position position="111"/>
    </location>
</feature>
<keyword evidence="1" id="KW-0963">Cytoplasm</keyword>
<dbReference type="EMBL" id="CZPZ01000035">
    <property type="protein sequence ID" value="CUS39516.1"/>
    <property type="molecule type" value="Genomic_DNA"/>
</dbReference>
<keyword evidence="4" id="KW-0862">Zinc</keyword>
<dbReference type="GO" id="GO:0005975">
    <property type="term" value="P:carbohydrate metabolic process"/>
    <property type="evidence" value="ECO:0007669"/>
    <property type="project" value="InterPro"/>
</dbReference>